<evidence type="ECO:0000313" key="2">
    <source>
        <dbReference type="EMBL" id="TCT18995.1"/>
    </source>
</evidence>
<keyword evidence="3" id="KW-1185">Reference proteome</keyword>
<evidence type="ECO:0008006" key="4">
    <source>
        <dbReference type="Google" id="ProtNLM"/>
    </source>
</evidence>
<protein>
    <recommendedName>
        <fullName evidence="4">Type II secretion system protein GspC N-terminal domain-containing protein</fullName>
    </recommendedName>
</protein>
<dbReference type="Proteomes" id="UP000295717">
    <property type="component" value="Unassembled WGS sequence"/>
</dbReference>
<sequence>MTRILPAFTVLLLLGFLVLLWKDWPPPPSQAGLGNESAGATGTQIESAPDPLARLKPPPERETFASVIERPIFRPDRKPEPEPDAEQTAPATPESNAQLDTMDLTGVLITPSIISAWVKDPAQPKLRRVRIGDDFEGWSVREILEDRVLLERQGEEYALILRDYSKESPAAAPAPVPRRTPRLPKGVPPAPPTP</sequence>
<dbReference type="OrthoDB" id="5769601at2"/>
<feature type="region of interest" description="Disordered" evidence="1">
    <location>
        <begin position="30"/>
        <end position="100"/>
    </location>
</feature>
<dbReference type="AlphaFoldDB" id="A0A4R3MSP5"/>
<name>A0A4R3MSP5_9GAMM</name>
<proteinExistence type="predicted"/>
<feature type="region of interest" description="Disordered" evidence="1">
    <location>
        <begin position="164"/>
        <end position="194"/>
    </location>
</feature>
<reference evidence="2 3" key="1">
    <citation type="submission" date="2019-03" db="EMBL/GenBank/DDBJ databases">
        <title>Genomic Encyclopedia of Type Strains, Phase IV (KMG-IV): sequencing the most valuable type-strain genomes for metagenomic binning, comparative biology and taxonomic classification.</title>
        <authorList>
            <person name="Goeker M."/>
        </authorList>
    </citation>
    <scope>NUCLEOTIDE SEQUENCE [LARGE SCALE GENOMIC DNA]</scope>
    <source>
        <strain evidence="2 3">DSM 13587</strain>
    </source>
</reference>
<comment type="caution">
    <text evidence="2">The sequence shown here is derived from an EMBL/GenBank/DDBJ whole genome shotgun (WGS) entry which is preliminary data.</text>
</comment>
<accession>A0A4R3MSP5</accession>
<dbReference type="RefSeq" id="WP_132978354.1">
    <property type="nucleotide sequence ID" value="NZ_SMAO01000010.1"/>
</dbReference>
<feature type="compositionally biased region" description="Basic and acidic residues" evidence="1">
    <location>
        <begin position="71"/>
        <end position="81"/>
    </location>
</feature>
<organism evidence="2 3">
    <name type="scientific">Thiobaca trueperi</name>
    <dbReference type="NCBI Taxonomy" id="127458"/>
    <lineage>
        <taxon>Bacteria</taxon>
        <taxon>Pseudomonadati</taxon>
        <taxon>Pseudomonadota</taxon>
        <taxon>Gammaproteobacteria</taxon>
        <taxon>Chromatiales</taxon>
        <taxon>Chromatiaceae</taxon>
        <taxon>Thiobaca</taxon>
    </lineage>
</organism>
<feature type="compositionally biased region" description="Polar residues" evidence="1">
    <location>
        <begin position="89"/>
        <end position="99"/>
    </location>
</feature>
<dbReference type="EMBL" id="SMAO01000010">
    <property type="protein sequence ID" value="TCT18995.1"/>
    <property type="molecule type" value="Genomic_DNA"/>
</dbReference>
<evidence type="ECO:0000256" key="1">
    <source>
        <dbReference type="SAM" id="MobiDB-lite"/>
    </source>
</evidence>
<evidence type="ECO:0000313" key="3">
    <source>
        <dbReference type="Proteomes" id="UP000295717"/>
    </source>
</evidence>
<gene>
    <name evidence="2" type="ORF">EDC35_11042</name>
</gene>